<dbReference type="GO" id="GO:0006935">
    <property type="term" value="P:chemotaxis"/>
    <property type="evidence" value="ECO:0007669"/>
    <property type="project" value="UniProtKB-KW"/>
</dbReference>
<dbReference type="AlphaFoldDB" id="A0A9X3MVA1"/>
<dbReference type="Gene3D" id="1.10.287.1700">
    <property type="match status" value="1"/>
</dbReference>
<evidence type="ECO:0000313" key="11">
    <source>
        <dbReference type="EMBL" id="MDA0161958.1"/>
    </source>
</evidence>
<dbReference type="GO" id="GO:0015031">
    <property type="term" value="P:protein transport"/>
    <property type="evidence" value="ECO:0007669"/>
    <property type="project" value="UniProtKB-KW"/>
</dbReference>
<dbReference type="GO" id="GO:0005886">
    <property type="term" value="C:plasma membrane"/>
    <property type="evidence" value="ECO:0007669"/>
    <property type="project" value="UniProtKB-SubCell"/>
</dbReference>
<keyword evidence="12" id="KW-1185">Reference proteome</keyword>
<dbReference type="GO" id="GO:0071973">
    <property type="term" value="P:bacterial-type flagellum-dependent cell motility"/>
    <property type="evidence" value="ECO:0007669"/>
    <property type="project" value="InterPro"/>
</dbReference>
<keyword evidence="4" id="KW-0813">Transport</keyword>
<keyword evidence="11" id="KW-0966">Cell projection</keyword>
<evidence type="ECO:0000313" key="12">
    <source>
        <dbReference type="Proteomes" id="UP001149140"/>
    </source>
</evidence>
<dbReference type="Pfam" id="PF02050">
    <property type="entry name" value="FliJ"/>
    <property type="match status" value="1"/>
</dbReference>
<protein>
    <recommendedName>
        <fullName evidence="3">Flagellar FliJ protein</fullName>
    </recommendedName>
</protein>
<evidence type="ECO:0000256" key="8">
    <source>
        <dbReference type="ARBA" id="ARBA00022927"/>
    </source>
</evidence>
<keyword evidence="7" id="KW-1005">Bacterial flagellum biogenesis</keyword>
<keyword evidence="11" id="KW-0282">Flagellum</keyword>
<gene>
    <name evidence="11" type="primary">fliJ</name>
    <name evidence="11" type="ORF">OM076_16915</name>
</gene>
<comment type="similarity">
    <text evidence="2">Belongs to the FliJ family.</text>
</comment>
<dbReference type="InterPro" id="IPR012823">
    <property type="entry name" value="Flagell_FliJ"/>
</dbReference>
<keyword evidence="11" id="KW-0969">Cilium</keyword>
<evidence type="ECO:0000256" key="4">
    <source>
        <dbReference type="ARBA" id="ARBA00022448"/>
    </source>
</evidence>
<keyword evidence="10" id="KW-1006">Bacterial flagellum protein export</keyword>
<keyword evidence="5" id="KW-1003">Cell membrane</keyword>
<keyword evidence="9" id="KW-0472">Membrane</keyword>
<evidence type="ECO:0000256" key="10">
    <source>
        <dbReference type="ARBA" id="ARBA00023225"/>
    </source>
</evidence>
<reference evidence="11" key="1">
    <citation type="submission" date="2022-10" db="EMBL/GenBank/DDBJ databases">
        <title>The WGS of Solirubrobacter ginsenosidimutans DSM 21036.</title>
        <authorList>
            <person name="Jiang Z."/>
        </authorList>
    </citation>
    <scope>NUCLEOTIDE SEQUENCE</scope>
    <source>
        <strain evidence="11">DSM 21036</strain>
    </source>
</reference>
<comment type="caution">
    <text evidence="11">The sequence shown here is derived from an EMBL/GenBank/DDBJ whole genome shotgun (WGS) entry which is preliminary data.</text>
</comment>
<accession>A0A9X3MVA1</accession>
<evidence type="ECO:0000256" key="1">
    <source>
        <dbReference type="ARBA" id="ARBA00004413"/>
    </source>
</evidence>
<dbReference type="GO" id="GO:0009288">
    <property type="term" value="C:bacterial-type flagellum"/>
    <property type="evidence" value="ECO:0007669"/>
    <property type="project" value="InterPro"/>
</dbReference>
<dbReference type="Proteomes" id="UP001149140">
    <property type="component" value="Unassembled WGS sequence"/>
</dbReference>
<evidence type="ECO:0000256" key="2">
    <source>
        <dbReference type="ARBA" id="ARBA00010004"/>
    </source>
</evidence>
<proteinExistence type="inferred from homology"/>
<keyword evidence="8" id="KW-0653">Protein transport</keyword>
<dbReference type="NCBIfam" id="TIGR02473">
    <property type="entry name" value="flagell_FliJ"/>
    <property type="match status" value="1"/>
</dbReference>
<name>A0A9X3MVA1_9ACTN</name>
<evidence type="ECO:0000256" key="7">
    <source>
        <dbReference type="ARBA" id="ARBA00022795"/>
    </source>
</evidence>
<organism evidence="11 12">
    <name type="scientific">Solirubrobacter ginsenosidimutans</name>
    <dbReference type="NCBI Taxonomy" id="490573"/>
    <lineage>
        <taxon>Bacteria</taxon>
        <taxon>Bacillati</taxon>
        <taxon>Actinomycetota</taxon>
        <taxon>Thermoleophilia</taxon>
        <taxon>Solirubrobacterales</taxon>
        <taxon>Solirubrobacteraceae</taxon>
        <taxon>Solirubrobacter</taxon>
    </lineage>
</organism>
<dbReference type="RefSeq" id="WP_270041193.1">
    <property type="nucleotide sequence ID" value="NZ_JAPDOD010000015.1"/>
</dbReference>
<dbReference type="GO" id="GO:0044781">
    <property type="term" value="P:bacterial-type flagellum organization"/>
    <property type="evidence" value="ECO:0007669"/>
    <property type="project" value="UniProtKB-KW"/>
</dbReference>
<keyword evidence="6" id="KW-0145">Chemotaxis</keyword>
<evidence type="ECO:0000256" key="5">
    <source>
        <dbReference type="ARBA" id="ARBA00022475"/>
    </source>
</evidence>
<evidence type="ECO:0000256" key="9">
    <source>
        <dbReference type="ARBA" id="ARBA00023136"/>
    </source>
</evidence>
<evidence type="ECO:0000256" key="3">
    <source>
        <dbReference type="ARBA" id="ARBA00020392"/>
    </source>
</evidence>
<dbReference type="EMBL" id="JAPDOD010000015">
    <property type="protein sequence ID" value="MDA0161958.1"/>
    <property type="molecule type" value="Genomic_DNA"/>
</dbReference>
<dbReference type="InterPro" id="IPR053716">
    <property type="entry name" value="Flag_assembly_chemotaxis_eff"/>
</dbReference>
<sequence>METPSFTFRLERVRTIRERAEDRARENLSNELRVRAEGEAMLEQATDAAIAARDHSRATVQSQRLSSSDFLSAQAFIERTERLRIDASIELARREAEVAVRREVLAAAARDRQAIDKLKERQKAEHDAEWARKSQNTLDELALAVHRRGGALAA</sequence>
<comment type="subcellular location">
    <subcellularLocation>
        <location evidence="1">Cell membrane</location>
        <topology evidence="1">Peripheral membrane protein</topology>
        <orientation evidence="1">Cytoplasmic side</orientation>
    </subcellularLocation>
</comment>
<evidence type="ECO:0000256" key="6">
    <source>
        <dbReference type="ARBA" id="ARBA00022500"/>
    </source>
</evidence>